<dbReference type="EMBL" id="BAABGR010000041">
    <property type="protein sequence ID" value="GAA4520789.1"/>
    <property type="molecule type" value="Genomic_DNA"/>
</dbReference>
<gene>
    <name evidence="1" type="ORF">GCM10023173_25330</name>
</gene>
<evidence type="ECO:0000313" key="1">
    <source>
        <dbReference type="EMBL" id="GAA4520789.1"/>
    </source>
</evidence>
<keyword evidence="2" id="KW-1185">Reference proteome</keyword>
<organism evidence="1 2">
    <name type="scientific">Sphingobacterium thermophilum</name>
    <dbReference type="NCBI Taxonomy" id="768534"/>
    <lineage>
        <taxon>Bacteria</taxon>
        <taxon>Pseudomonadati</taxon>
        <taxon>Bacteroidota</taxon>
        <taxon>Sphingobacteriia</taxon>
        <taxon>Sphingobacteriales</taxon>
        <taxon>Sphingobacteriaceae</taxon>
        <taxon>Sphingobacterium</taxon>
    </lineage>
</organism>
<dbReference type="RefSeq" id="WP_345069021.1">
    <property type="nucleotide sequence ID" value="NZ_BAABGR010000041.1"/>
</dbReference>
<evidence type="ECO:0000313" key="2">
    <source>
        <dbReference type="Proteomes" id="UP001500394"/>
    </source>
</evidence>
<proteinExistence type="predicted"/>
<reference evidence="2" key="1">
    <citation type="journal article" date="2019" name="Int. J. Syst. Evol. Microbiol.">
        <title>The Global Catalogue of Microorganisms (GCM) 10K type strain sequencing project: providing services to taxonomists for standard genome sequencing and annotation.</title>
        <authorList>
            <consortium name="The Broad Institute Genomics Platform"/>
            <consortium name="The Broad Institute Genome Sequencing Center for Infectious Disease"/>
            <person name="Wu L."/>
            <person name="Ma J."/>
        </authorList>
    </citation>
    <scope>NUCLEOTIDE SEQUENCE [LARGE SCALE GENOMIC DNA]</scope>
    <source>
        <strain evidence="2">JCM 17858</strain>
    </source>
</reference>
<sequence>MDKLFTVILLLNISIAFGQSTLETYRFSKDILSQIDKDTVAWKYQIGATELSFSGYYREVLQVWDKNGVRKPKITLEDSLYFTSSKKVNAKDYIIKQSKSAQIIIINEAHHIPKHRTFIKSLLKELYDNGYRYLGLEALFDSKINETKYPVIETGYYTREPEFGNLISEALKIGFILFSYEASDGKNGKEREIEQAENIQKFIERNPLGKVLIHCGYAHAYENDYPAWGKAMAGRLKENMKIDPLTIDQTMFLERSDRENNHLFIKLNNTKEPIILIDENGKVFNGKSESTQTDIVIIHPPTDYINNRPEWLSNGKKVYVIPHRKIKKHRPLLILAYRNDEFENNGIPADIIEIIDNKIPRELYLRNGIYTIVMKDENYNIINKYNIEIK</sequence>
<protein>
    <submittedName>
        <fullName evidence="1">Uncharacterized protein</fullName>
    </submittedName>
</protein>
<accession>A0ABP8R815</accession>
<comment type="caution">
    <text evidence="1">The sequence shown here is derived from an EMBL/GenBank/DDBJ whole genome shotgun (WGS) entry which is preliminary data.</text>
</comment>
<dbReference type="Proteomes" id="UP001500394">
    <property type="component" value="Unassembled WGS sequence"/>
</dbReference>
<name>A0ABP8R815_9SPHI</name>